<evidence type="ECO:0000313" key="3">
    <source>
        <dbReference type="Proteomes" id="UP000241848"/>
    </source>
</evidence>
<sequence length="73" mass="8444">MYCLRIDRGLRQLIRKNPGDHKDAIQRTRAVLIESTAAQHQAALLPDHDGRQNAQQQQIREQLPRAIDSNYLQ</sequence>
<organism evidence="2 3">
    <name type="scientific">Sulfobacillus acidophilus</name>
    <dbReference type="NCBI Taxonomy" id="53633"/>
    <lineage>
        <taxon>Bacteria</taxon>
        <taxon>Bacillati</taxon>
        <taxon>Bacillota</taxon>
        <taxon>Clostridia</taxon>
        <taxon>Eubacteriales</taxon>
        <taxon>Clostridiales Family XVII. Incertae Sedis</taxon>
        <taxon>Sulfobacillus</taxon>
    </lineage>
</organism>
<comment type="caution">
    <text evidence="2">The sequence shown here is derived from an EMBL/GenBank/DDBJ whole genome shotgun (WGS) entry which is preliminary data.</text>
</comment>
<evidence type="ECO:0000313" key="2">
    <source>
        <dbReference type="EMBL" id="PSR23164.1"/>
    </source>
</evidence>
<reference evidence="2 3" key="1">
    <citation type="journal article" date="2014" name="BMC Genomics">
        <title>Comparison of environmental and isolate Sulfobacillus genomes reveals diverse carbon, sulfur, nitrogen, and hydrogen metabolisms.</title>
        <authorList>
            <person name="Justice N.B."/>
            <person name="Norman A."/>
            <person name="Brown C.T."/>
            <person name="Singh A."/>
            <person name="Thomas B.C."/>
            <person name="Banfield J.F."/>
        </authorList>
    </citation>
    <scope>NUCLEOTIDE SEQUENCE [LARGE SCALE GENOMIC DNA]</scope>
    <source>
        <strain evidence="2">AMDSBA3</strain>
    </source>
</reference>
<dbReference type="EMBL" id="PXYV01000008">
    <property type="protein sequence ID" value="PSR23164.1"/>
    <property type="molecule type" value="Genomic_DNA"/>
</dbReference>
<name>A0A2T2WLP3_9FIRM</name>
<dbReference type="AlphaFoldDB" id="A0A2T2WLP3"/>
<gene>
    <name evidence="2" type="ORF">C7B45_04300</name>
</gene>
<evidence type="ECO:0000256" key="1">
    <source>
        <dbReference type="SAM" id="MobiDB-lite"/>
    </source>
</evidence>
<dbReference type="Proteomes" id="UP000241848">
    <property type="component" value="Unassembled WGS sequence"/>
</dbReference>
<accession>A0A2T2WLP3</accession>
<protein>
    <submittedName>
        <fullName evidence="2">Uncharacterized protein</fullName>
    </submittedName>
</protein>
<proteinExistence type="predicted"/>
<feature type="compositionally biased region" description="Low complexity" evidence="1">
    <location>
        <begin position="52"/>
        <end position="61"/>
    </location>
</feature>
<feature type="region of interest" description="Disordered" evidence="1">
    <location>
        <begin position="46"/>
        <end position="73"/>
    </location>
</feature>